<dbReference type="Pfam" id="PF13229">
    <property type="entry name" value="Beta_helix"/>
    <property type="match status" value="1"/>
</dbReference>
<reference evidence="4" key="1">
    <citation type="journal article" date="2023" name="Commun. Biol.">
        <title>Genome analysis of Parmales, the sister group of diatoms, reveals the evolutionary specialization of diatoms from phago-mixotrophs to photoautotrophs.</title>
        <authorList>
            <person name="Ban H."/>
            <person name="Sato S."/>
            <person name="Yoshikawa S."/>
            <person name="Yamada K."/>
            <person name="Nakamura Y."/>
            <person name="Ichinomiya M."/>
            <person name="Sato N."/>
            <person name="Blanc-Mathieu R."/>
            <person name="Endo H."/>
            <person name="Kuwata A."/>
            <person name="Ogata H."/>
        </authorList>
    </citation>
    <scope>NUCLEOTIDE SEQUENCE [LARGE SCALE GENOMIC DNA]</scope>
    <source>
        <strain evidence="4">NIES 3701</strain>
    </source>
</reference>
<evidence type="ECO:0000259" key="2">
    <source>
        <dbReference type="Pfam" id="PF13229"/>
    </source>
</evidence>
<dbReference type="InterPro" id="IPR011050">
    <property type="entry name" value="Pectin_lyase_fold/virulence"/>
</dbReference>
<protein>
    <recommendedName>
        <fullName evidence="2">Right handed beta helix domain-containing protein</fullName>
    </recommendedName>
</protein>
<dbReference type="Proteomes" id="UP001165085">
    <property type="component" value="Unassembled WGS sequence"/>
</dbReference>
<proteinExistence type="predicted"/>
<dbReference type="SUPFAM" id="SSF51126">
    <property type="entry name" value="Pectin lyase-like"/>
    <property type="match status" value="1"/>
</dbReference>
<organism evidence="3 4">
    <name type="scientific">Triparma strigata</name>
    <dbReference type="NCBI Taxonomy" id="1606541"/>
    <lineage>
        <taxon>Eukaryota</taxon>
        <taxon>Sar</taxon>
        <taxon>Stramenopiles</taxon>
        <taxon>Ochrophyta</taxon>
        <taxon>Bolidophyceae</taxon>
        <taxon>Parmales</taxon>
        <taxon>Triparmaceae</taxon>
        <taxon>Triparma</taxon>
    </lineage>
</organism>
<dbReference type="EMBL" id="BRXY01000286">
    <property type="protein sequence ID" value="GMH83921.1"/>
    <property type="molecule type" value="Genomic_DNA"/>
</dbReference>
<feature type="chain" id="PRO_5040980904" description="Right handed beta helix domain-containing protein" evidence="1">
    <location>
        <begin position="21"/>
        <end position="391"/>
    </location>
</feature>
<keyword evidence="4" id="KW-1185">Reference proteome</keyword>
<name>A0A9W7B4L8_9STRA</name>
<sequence>MIKSLRIFLWYCWLSPLASANNSFTLSDGWSTTTGTFVGNYTSQIRSFIGLNYEPVSDEETTSTTQVNGETILRRLTLEGTYLADVPLDLPSLFVLELSPGAKILPAKNLTLEGSARFAALVQMNNTVFSSLIGGTIDATSVDVTDPEKGYMAVSITGGSKNAVRNVRAMANNSFSVIGVNESPHAEVSNSIVGGDADTGMLQTRCIWTLVVSNALVHDNRVSYCSMHALDFDAYTSSSVAWNNHCDHNGQEGIFLEESADHCVLFNNTVINNENGISVYSNEVGPVQSNFILNNLIKNNRRNGLSSGGNGKDASRKSFQNIFSMNHVEGNAWDQSDTAWGPAPKAQVNPAHGDVDGDYWTSNVVVGDVRYEDGSELGDADQLAIFEPEIF</sequence>
<evidence type="ECO:0000313" key="4">
    <source>
        <dbReference type="Proteomes" id="UP001165085"/>
    </source>
</evidence>
<dbReference type="Gene3D" id="2.160.20.10">
    <property type="entry name" value="Single-stranded right-handed beta-helix, Pectin lyase-like"/>
    <property type="match status" value="1"/>
</dbReference>
<dbReference type="SMART" id="SM00710">
    <property type="entry name" value="PbH1"/>
    <property type="match status" value="4"/>
</dbReference>
<dbReference type="InterPro" id="IPR022441">
    <property type="entry name" value="Para_beta_helix_rpt-2"/>
</dbReference>
<dbReference type="InterPro" id="IPR039448">
    <property type="entry name" value="Beta_helix"/>
</dbReference>
<dbReference type="OrthoDB" id="192924at2759"/>
<evidence type="ECO:0000313" key="3">
    <source>
        <dbReference type="EMBL" id="GMH83921.1"/>
    </source>
</evidence>
<dbReference type="InterPro" id="IPR012334">
    <property type="entry name" value="Pectin_lyas_fold"/>
</dbReference>
<feature type="domain" description="Right handed beta helix" evidence="2">
    <location>
        <begin position="154"/>
        <end position="311"/>
    </location>
</feature>
<comment type="caution">
    <text evidence="3">The sequence shown here is derived from an EMBL/GenBank/DDBJ whole genome shotgun (WGS) entry which is preliminary data.</text>
</comment>
<keyword evidence="1" id="KW-0732">Signal</keyword>
<dbReference type="InterPro" id="IPR006626">
    <property type="entry name" value="PbH1"/>
</dbReference>
<feature type="signal peptide" evidence="1">
    <location>
        <begin position="1"/>
        <end position="20"/>
    </location>
</feature>
<gene>
    <name evidence="3" type="ORF">TrST_g9420</name>
</gene>
<dbReference type="NCBIfam" id="TIGR03804">
    <property type="entry name" value="para_beta_helix"/>
    <property type="match status" value="2"/>
</dbReference>
<evidence type="ECO:0000256" key="1">
    <source>
        <dbReference type="SAM" id="SignalP"/>
    </source>
</evidence>
<dbReference type="AlphaFoldDB" id="A0A9W7B4L8"/>
<accession>A0A9W7B4L8</accession>